<keyword evidence="1" id="KW-0812">Transmembrane</keyword>
<evidence type="ECO:0000256" key="1">
    <source>
        <dbReference type="SAM" id="Phobius"/>
    </source>
</evidence>
<comment type="caution">
    <text evidence="2">The sequence shown here is derived from an EMBL/GenBank/DDBJ whole genome shotgun (WGS) entry which is preliminary data.</text>
</comment>
<organism evidence="2 3">
    <name type="scientific">Bradyrhizobium ivorense</name>
    <dbReference type="NCBI Taxonomy" id="2511166"/>
    <lineage>
        <taxon>Bacteria</taxon>
        <taxon>Pseudomonadati</taxon>
        <taxon>Pseudomonadota</taxon>
        <taxon>Alphaproteobacteria</taxon>
        <taxon>Hyphomicrobiales</taxon>
        <taxon>Nitrobacteraceae</taxon>
        <taxon>Bradyrhizobium</taxon>
    </lineage>
</organism>
<feature type="transmembrane region" description="Helical" evidence="1">
    <location>
        <begin position="280"/>
        <end position="301"/>
    </location>
</feature>
<feature type="transmembrane region" description="Helical" evidence="1">
    <location>
        <begin position="213"/>
        <end position="237"/>
    </location>
</feature>
<feature type="transmembrane region" description="Helical" evidence="1">
    <location>
        <begin position="143"/>
        <end position="160"/>
    </location>
</feature>
<feature type="transmembrane region" description="Helical" evidence="1">
    <location>
        <begin position="384"/>
        <end position="401"/>
    </location>
</feature>
<feature type="transmembrane region" description="Helical" evidence="1">
    <location>
        <begin position="49"/>
        <end position="68"/>
    </location>
</feature>
<reference evidence="2" key="1">
    <citation type="submission" date="2019-02" db="EMBL/GenBank/DDBJ databases">
        <authorList>
            <person name="Pothier F.J."/>
        </authorList>
    </citation>
    <scope>NUCLEOTIDE SEQUENCE</scope>
    <source>
        <strain evidence="2">CI-1B</strain>
    </source>
</reference>
<dbReference type="EMBL" id="CAADFC020000028">
    <property type="protein sequence ID" value="VIO76711.1"/>
    <property type="molecule type" value="Genomic_DNA"/>
</dbReference>
<dbReference type="PROSITE" id="PS51257">
    <property type="entry name" value="PROKAR_LIPOPROTEIN"/>
    <property type="match status" value="1"/>
</dbReference>
<dbReference type="OrthoDB" id="8191324at2"/>
<feature type="transmembrane region" description="Helical" evidence="1">
    <location>
        <begin position="15"/>
        <end position="37"/>
    </location>
</feature>
<evidence type="ECO:0000313" key="2">
    <source>
        <dbReference type="EMBL" id="VIO76711.1"/>
    </source>
</evidence>
<protein>
    <recommendedName>
        <fullName evidence="4">Oligosaccharide repeat unit polymerase</fullName>
    </recommendedName>
</protein>
<keyword evidence="1" id="KW-0472">Membrane</keyword>
<feature type="transmembrane region" description="Helical" evidence="1">
    <location>
        <begin position="73"/>
        <end position="91"/>
    </location>
</feature>
<dbReference type="RefSeq" id="WP_139863243.1">
    <property type="nucleotide sequence ID" value="NZ_CAADFC020000028.1"/>
</dbReference>
<sequence length="445" mass="49247">MGGIGRGLMPESYRLPLLVFIHVVVTCVSLGCVAQLYPEYHIFFRPSDLASTIAVVALFSTVAILFVYAEFSFGYFVGFYLFTMILGYLWLNQFSDFIYNHSLTRLSAAASAIAFLLPALLIRSPLPQFWTLSPRALDRLIDVILVFGAVVVSIGAFYDFQLVSIERIYDYRESLRAPRGLNYLMAMASGALLPFAFACCIELKKKWRALTALLILLAFYPVTVSKISLLTSAWLIVMTVLSRIFELRIAVVVSLLVPVTLGIFLFTLFQFNWIPYSTGIPYFGLVNFRMVAIPSLAMDYYNEFFSKNPLTYYCQIGVLKSVMSCPYNEQLSAIIYKAFGIGGYFNASLFATEGIASIGPVLAPISAFVCGLVVALGNRASANLPPRFVLISGAVLVQLIVNVPFTTVLLTHGAVLLFLLWYIAPFRVERRPAQGQPAASLPASP</sequence>
<accession>A0A508TQX4</accession>
<keyword evidence="3" id="KW-1185">Reference proteome</keyword>
<dbReference type="AlphaFoldDB" id="A0A508TQX4"/>
<gene>
    <name evidence="2" type="ORF">CI1B_66090</name>
</gene>
<feature type="transmembrane region" description="Helical" evidence="1">
    <location>
        <begin position="180"/>
        <end position="201"/>
    </location>
</feature>
<feature type="transmembrane region" description="Helical" evidence="1">
    <location>
        <begin position="103"/>
        <end position="122"/>
    </location>
</feature>
<proteinExistence type="predicted"/>
<keyword evidence="1" id="KW-1133">Transmembrane helix</keyword>
<feature type="transmembrane region" description="Helical" evidence="1">
    <location>
        <begin position="355"/>
        <end position="377"/>
    </location>
</feature>
<feature type="transmembrane region" description="Helical" evidence="1">
    <location>
        <begin position="249"/>
        <end position="268"/>
    </location>
</feature>
<evidence type="ECO:0008006" key="4">
    <source>
        <dbReference type="Google" id="ProtNLM"/>
    </source>
</evidence>
<dbReference type="Proteomes" id="UP000328092">
    <property type="component" value="Unassembled WGS sequence"/>
</dbReference>
<name>A0A508TQX4_9BRAD</name>
<evidence type="ECO:0000313" key="3">
    <source>
        <dbReference type="Proteomes" id="UP000328092"/>
    </source>
</evidence>